<feature type="transmembrane region" description="Helical" evidence="1">
    <location>
        <begin position="262"/>
        <end position="281"/>
    </location>
</feature>
<feature type="domain" description="DUF2427" evidence="2">
    <location>
        <begin position="37"/>
        <end position="81"/>
    </location>
</feature>
<keyword evidence="1" id="KW-0472">Membrane</keyword>
<dbReference type="Proteomes" id="UP000054217">
    <property type="component" value="Unassembled WGS sequence"/>
</dbReference>
<protein>
    <recommendedName>
        <fullName evidence="6">Protein YTP1-like C-terminal domain-containing protein</fullName>
    </recommendedName>
</protein>
<dbReference type="InterPro" id="IPR018827">
    <property type="entry name" value="YTP1_C"/>
</dbReference>
<dbReference type="OrthoDB" id="4137487at2759"/>
<name>A0A0C3JHK7_PISTI</name>
<evidence type="ECO:0000313" key="5">
    <source>
        <dbReference type="Proteomes" id="UP000054217"/>
    </source>
</evidence>
<feature type="transmembrane region" description="Helical" evidence="1">
    <location>
        <begin position="90"/>
        <end position="112"/>
    </location>
</feature>
<sequence length="487" mass="54228">MARPISTGFKTGLAFWLSSQASVVYGHKHEGNLTEEELHAPIDSILWMHMALQAVVWGIIFPIGMVFGLSRSRWHVPTQVRTFPWPATSFVVSPCLIQSVGFALTLGGIFLGHAHGGRQFRHSMHGSIGSWIVVPIFTQLILGIYLKLHIHQETLRPLGAKLVRSHRSQGLVWPKWCRSVCGTLHHGEYRQLRLKSVPTPQAQGSAFIGYGIILSLVLVLGENWVRRSGKSPEWWDSWVIMLWGIVNTFTEHWGGAWSVKDLQHTVLGVLWWTGGALGIFLSRNNQRNVIPALIIILTGWAMSDHVQALMLSTKVHAVFGYTLILAGVTRMIEICFLPATLHTAGSLEDNDSEHTLSPSQGVVTSQIIAARAFRHLPPFLLVASGFLFMSATDEELEVADDAGLDHVTYILGMYSIAFLLYLFTLFLFHLYVTTGQNANSIHAGRDIIFSAPPNDGIELTSPRDASKWYSRVPREERPVHVIGEVDD</sequence>
<feature type="transmembrane region" description="Helical" evidence="1">
    <location>
        <begin position="411"/>
        <end position="432"/>
    </location>
</feature>
<dbReference type="HOGENOM" id="CLU_034579_1_0_1"/>
<dbReference type="AlphaFoldDB" id="A0A0C3JHK7"/>
<evidence type="ECO:0000259" key="3">
    <source>
        <dbReference type="Pfam" id="PF10355"/>
    </source>
</evidence>
<reference evidence="5" key="2">
    <citation type="submission" date="2015-01" db="EMBL/GenBank/DDBJ databases">
        <title>Evolutionary Origins and Diversification of the Mycorrhizal Mutualists.</title>
        <authorList>
            <consortium name="DOE Joint Genome Institute"/>
            <consortium name="Mycorrhizal Genomics Consortium"/>
            <person name="Kohler A."/>
            <person name="Kuo A."/>
            <person name="Nagy L.G."/>
            <person name="Floudas D."/>
            <person name="Copeland A."/>
            <person name="Barry K.W."/>
            <person name="Cichocki N."/>
            <person name="Veneault-Fourrey C."/>
            <person name="LaButti K."/>
            <person name="Lindquist E.A."/>
            <person name="Lipzen A."/>
            <person name="Lundell T."/>
            <person name="Morin E."/>
            <person name="Murat C."/>
            <person name="Riley R."/>
            <person name="Ohm R."/>
            <person name="Sun H."/>
            <person name="Tunlid A."/>
            <person name="Henrissat B."/>
            <person name="Grigoriev I.V."/>
            <person name="Hibbett D.S."/>
            <person name="Martin F."/>
        </authorList>
    </citation>
    <scope>NUCLEOTIDE SEQUENCE [LARGE SCALE GENOMIC DNA]</scope>
    <source>
        <strain evidence="5">Marx 270</strain>
    </source>
</reference>
<accession>A0A0C3JHK7</accession>
<feature type="transmembrane region" description="Helical" evidence="1">
    <location>
        <begin position="288"/>
        <end position="306"/>
    </location>
</feature>
<dbReference type="STRING" id="870435.A0A0C3JHK7"/>
<dbReference type="Pfam" id="PF10348">
    <property type="entry name" value="DUF2427"/>
    <property type="match status" value="2"/>
</dbReference>
<dbReference type="PANTHER" id="PTHR31685">
    <property type="entry name" value="INTEGRAL MEMBRANE PROTEIN (AFU_ORTHOLOGUE AFUA_6G12730)-RELATED"/>
    <property type="match status" value="1"/>
</dbReference>
<gene>
    <name evidence="4" type="ORF">M404DRAFT_921896</name>
</gene>
<dbReference type="EMBL" id="KN832035">
    <property type="protein sequence ID" value="KIN97091.1"/>
    <property type="molecule type" value="Genomic_DNA"/>
</dbReference>
<feature type="transmembrane region" description="Helical" evidence="1">
    <location>
        <begin position="202"/>
        <end position="221"/>
    </location>
</feature>
<reference evidence="4 5" key="1">
    <citation type="submission" date="2014-04" db="EMBL/GenBank/DDBJ databases">
        <authorList>
            <consortium name="DOE Joint Genome Institute"/>
            <person name="Kuo A."/>
            <person name="Kohler A."/>
            <person name="Costa M.D."/>
            <person name="Nagy L.G."/>
            <person name="Floudas D."/>
            <person name="Copeland A."/>
            <person name="Barry K.W."/>
            <person name="Cichocki N."/>
            <person name="Veneault-Fourrey C."/>
            <person name="LaButti K."/>
            <person name="Lindquist E.A."/>
            <person name="Lipzen A."/>
            <person name="Lundell T."/>
            <person name="Morin E."/>
            <person name="Murat C."/>
            <person name="Sun H."/>
            <person name="Tunlid A."/>
            <person name="Henrissat B."/>
            <person name="Grigoriev I.V."/>
            <person name="Hibbett D.S."/>
            <person name="Martin F."/>
            <person name="Nordberg H.P."/>
            <person name="Cantor M.N."/>
            <person name="Hua S.X."/>
        </authorList>
    </citation>
    <scope>NUCLEOTIDE SEQUENCE [LARGE SCALE GENOMIC DNA]</scope>
    <source>
        <strain evidence="4 5">Marx 270</strain>
    </source>
</reference>
<feature type="transmembrane region" description="Helical" evidence="1">
    <location>
        <begin position="124"/>
        <end position="146"/>
    </location>
</feature>
<feature type="transmembrane region" description="Helical" evidence="1">
    <location>
        <begin position="50"/>
        <end position="70"/>
    </location>
</feature>
<dbReference type="Pfam" id="PF10355">
    <property type="entry name" value="Ytp1"/>
    <property type="match status" value="1"/>
</dbReference>
<evidence type="ECO:0000313" key="4">
    <source>
        <dbReference type="EMBL" id="KIN97091.1"/>
    </source>
</evidence>
<keyword evidence="5" id="KW-1185">Reference proteome</keyword>
<evidence type="ECO:0000259" key="2">
    <source>
        <dbReference type="Pfam" id="PF10348"/>
    </source>
</evidence>
<evidence type="ECO:0008006" key="6">
    <source>
        <dbReference type="Google" id="ProtNLM"/>
    </source>
</evidence>
<dbReference type="InterPro" id="IPR018825">
    <property type="entry name" value="DUF2427"/>
</dbReference>
<dbReference type="InParanoid" id="A0A0C3JHK7"/>
<keyword evidence="1" id="KW-0812">Transmembrane</keyword>
<feature type="domain" description="DUF2427" evidence="2">
    <location>
        <begin position="96"/>
        <end position="149"/>
    </location>
</feature>
<proteinExistence type="predicted"/>
<keyword evidence="1" id="KW-1133">Transmembrane helix</keyword>
<evidence type="ECO:0000256" key="1">
    <source>
        <dbReference type="SAM" id="Phobius"/>
    </source>
</evidence>
<organism evidence="4 5">
    <name type="scientific">Pisolithus tinctorius Marx 270</name>
    <dbReference type="NCBI Taxonomy" id="870435"/>
    <lineage>
        <taxon>Eukaryota</taxon>
        <taxon>Fungi</taxon>
        <taxon>Dikarya</taxon>
        <taxon>Basidiomycota</taxon>
        <taxon>Agaricomycotina</taxon>
        <taxon>Agaricomycetes</taxon>
        <taxon>Agaricomycetidae</taxon>
        <taxon>Boletales</taxon>
        <taxon>Sclerodermatineae</taxon>
        <taxon>Pisolithaceae</taxon>
        <taxon>Pisolithus</taxon>
    </lineage>
</organism>
<dbReference type="PANTHER" id="PTHR31685:SF2">
    <property type="entry name" value="PROTEIN YTP1"/>
    <property type="match status" value="1"/>
</dbReference>
<feature type="domain" description="Protein YTP1-like C-terminal" evidence="3">
    <location>
        <begin position="203"/>
        <end position="431"/>
    </location>
</feature>